<gene>
    <name evidence="5" type="ORF">OB919_09190</name>
</gene>
<dbReference type="InterPro" id="IPR036390">
    <property type="entry name" value="WH_DNA-bd_sf"/>
</dbReference>
<dbReference type="SMART" id="SM00344">
    <property type="entry name" value="HTH_ASNC"/>
    <property type="match status" value="1"/>
</dbReference>
<dbReference type="PANTHER" id="PTHR30154">
    <property type="entry name" value="LEUCINE-RESPONSIVE REGULATORY PROTEIN"/>
    <property type="match status" value="1"/>
</dbReference>
<accession>A0AAP3E6N2</accession>
<dbReference type="PANTHER" id="PTHR30154:SF34">
    <property type="entry name" value="TRANSCRIPTIONAL REGULATOR AZLB"/>
    <property type="match status" value="1"/>
</dbReference>
<dbReference type="InterPro" id="IPR011991">
    <property type="entry name" value="ArsR-like_HTH"/>
</dbReference>
<keyword evidence="6" id="KW-1185">Reference proteome</keyword>
<dbReference type="GO" id="GO:0043565">
    <property type="term" value="F:sequence-specific DNA binding"/>
    <property type="evidence" value="ECO:0007669"/>
    <property type="project" value="InterPro"/>
</dbReference>
<protein>
    <submittedName>
        <fullName evidence="5">Lrp/AsnC family transcriptional regulator</fullName>
    </submittedName>
</protein>
<dbReference type="InterPro" id="IPR019885">
    <property type="entry name" value="Tscrpt_reg_HTH_AsnC-type_CS"/>
</dbReference>
<dbReference type="InterPro" id="IPR036388">
    <property type="entry name" value="WH-like_DNA-bd_sf"/>
</dbReference>
<sequence length="174" mass="19760">MFRVKAQLRGEQLESMELDETDQKILYLLKKETRTSLTHAEIADRIGVSSSTVSNRIQALKADGIVESINPQINYENAGVPYHMLFVCTVPIEQRKALAKEVIEVDGVVETRELLTGRRNLHVEVVSEEINTVELASEAIESLGISIEESDIFRRKNSQPLNYFIQDELDESER</sequence>
<evidence type="ECO:0000313" key="5">
    <source>
        <dbReference type="EMBL" id="MCU4752155.1"/>
    </source>
</evidence>
<dbReference type="PROSITE" id="PS50956">
    <property type="entry name" value="HTH_ASNC_2"/>
    <property type="match status" value="1"/>
</dbReference>
<dbReference type="GO" id="GO:0043200">
    <property type="term" value="P:response to amino acid"/>
    <property type="evidence" value="ECO:0007669"/>
    <property type="project" value="TreeGrafter"/>
</dbReference>
<dbReference type="Pfam" id="PF13412">
    <property type="entry name" value="HTH_24"/>
    <property type="match status" value="1"/>
</dbReference>
<reference evidence="5 6" key="1">
    <citation type="submission" date="2022-09" db="EMBL/GenBank/DDBJ databases">
        <title>Enrichment on poylsaccharides allowed isolation of novel metabolic and taxonomic groups of Haloarchaea.</title>
        <authorList>
            <person name="Sorokin D.Y."/>
            <person name="Elcheninov A.G."/>
            <person name="Khizhniak T.V."/>
            <person name="Kolganova T.V."/>
            <person name="Kublanov I.V."/>
        </authorList>
    </citation>
    <scope>NUCLEOTIDE SEQUENCE [LARGE SCALE GENOMIC DNA]</scope>
    <source>
        <strain evidence="5 6">AArc-curdl1</strain>
    </source>
</reference>
<evidence type="ECO:0000256" key="2">
    <source>
        <dbReference type="ARBA" id="ARBA00023125"/>
    </source>
</evidence>
<feature type="domain" description="HTH asnC-type" evidence="4">
    <location>
        <begin position="18"/>
        <end position="81"/>
    </location>
</feature>
<dbReference type="Proteomes" id="UP001321047">
    <property type="component" value="Unassembled WGS sequence"/>
</dbReference>
<dbReference type="RefSeq" id="WP_342808492.1">
    <property type="nucleotide sequence ID" value="NZ_JAOPJZ010000005.1"/>
</dbReference>
<dbReference type="EMBL" id="JAOPJZ010000005">
    <property type="protein sequence ID" value="MCU4752155.1"/>
    <property type="molecule type" value="Genomic_DNA"/>
</dbReference>
<dbReference type="InterPro" id="IPR019888">
    <property type="entry name" value="Tscrpt_reg_AsnC-like"/>
</dbReference>
<keyword evidence="3" id="KW-0804">Transcription</keyword>
<keyword evidence="2" id="KW-0238">DNA-binding</keyword>
<keyword evidence="1" id="KW-0805">Transcription regulation</keyword>
<dbReference type="SUPFAM" id="SSF46785">
    <property type="entry name" value="Winged helix' DNA-binding domain"/>
    <property type="match status" value="1"/>
</dbReference>
<dbReference type="Gene3D" id="1.10.10.10">
    <property type="entry name" value="Winged helix-like DNA-binding domain superfamily/Winged helix DNA-binding domain"/>
    <property type="match status" value="1"/>
</dbReference>
<evidence type="ECO:0000256" key="1">
    <source>
        <dbReference type="ARBA" id="ARBA00023015"/>
    </source>
</evidence>
<proteinExistence type="predicted"/>
<dbReference type="AlphaFoldDB" id="A0AAP3E6N2"/>
<dbReference type="PROSITE" id="PS00519">
    <property type="entry name" value="HTH_ASNC_1"/>
    <property type="match status" value="1"/>
</dbReference>
<evidence type="ECO:0000259" key="4">
    <source>
        <dbReference type="PROSITE" id="PS50956"/>
    </source>
</evidence>
<name>A0AAP3E6N2_9EURY</name>
<evidence type="ECO:0000313" key="6">
    <source>
        <dbReference type="Proteomes" id="UP001321047"/>
    </source>
</evidence>
<comment type="caution">
    <text evidence="5">The sequence shown here is derived from an EMBL/GenBank/DDBJ whole genome shotgun (WGS) entry which is preliminary data.</text>
</comment>
<organism evidence="5 6">
    <name type="scientific">Natronosalvus hydrolyticus</name>
    <dbReference type="NCBI Taxonomy" id="2979988"/>
    <lineage>
        <taxon>Archaea</taxon>
        <taxon>Methanobacteriati</taxon>
        <taxon>Methanobacteriota</taxon>
        <taxon>Stenosarchaea group</taxon>
        <taxon>Halobacteria</taxon>
        <taxon>Halobacteriales</taxon>
        <taxon>Natrialbaceae</taxon>
        <taxon>Natronosalvus</taxon>
    </lineage>
</organism>
<evidence type="ECO:0000256" key="3">
    <source>
        <dbReference type="ARBA" id="ARBA00023163"/>
    </source>
</evidence>
<dbReference type="InterPro" id="IPR000485">
    <property type="entry name" value="AsnC-type_HTH_dom"/>
</dbReference>
<dbReference type="GO" id="GO:0005829">
    <property type="term" value="C:cytosol"/>
    <property type="evidence" value="ECO:0007669"/>
    <property type="project" value="TreeGrafter"/>
</dbReference>
<dbReference type="CDD" id="cd00090">
    <property type="entry name" value="HTH_ARSR"/>
    <property type="match status" value="1"/>
</dbReference>